<sequence>MQGSVAPKFKPGITSTPVSNTRGPQQRPVDLNSSVASARSVRKHAHPPKRRTDEDKGFTYRYSDRLVRIAETAGPAGVPNATNSNTNNERPTPVVVRKKRKNRALMEIRVLQSTTNLLLRFSGLTYRHFACALADVKITISLRKNR</sequence>
<feature type="region of interest" description="Disordered" evidence="1">
    <location>
        <begin position="72"/>
        <end position="95"/>
    </location>
</feature>
<evidence type="ECO:0000313" key="2">
    <source>
        <dbReference type="EMBL" id="VDD78548.1"/>
    </source>
</evidence>
<keyword evidence="3" id="KW-1185">Reference proteome</keyword>
<feature type="compositionally biased region" description="Polar residues" evidence="1">
    <location>
        <begin position="13"/>
        <end position="24"/>
    </location>
</feature>
<proteinExistence type="predicted"/>
<protein>
    <submittedName>
        <fullName evidence="2">Uncharacterized protein</fullName>
    </submittedName>
</protein>
<dbReference type="AlphaFoldDB" id="A0A0R3UCA2"/>
<dbReference type="Proteomes" id="UP000267029">
    <property type="component" value="Unassembled WGS sequence"/>
</dbReference>
<accession>A0A0R3UCA2</accession>
<dbReference type="EMBL" id="UXSR01001847">
    <property type="protein sequence ID" value="VDD78548.1"/>
    <property type="molecule type" value="Genomic_DNA"/>
</dbReference>
<gene>
    <name evidence="2" type="ORF">MCOS_LOCUS4551</name>
</gene>
<evidence type="ECO:0000313" key="3">
    <source>
        <dbReference type="Proteomes" id="UP000267029"/>
    </source>
</evidence>
<evidence type="ECO:0000256" key="1">
    <source>
        <dbReference type="SAM" id="MobiDB-lite"/>
    </source>
</evidence>
<organism evidence="2 3">
    <name type="scientific">Mesocestoides corti</name>
    <name type="common">Flatworm</name>
    <dbReference type="NCBI Taxonomy" id="53468"/>
    <lineage>
        <taxon>Eukaryota</taxon>
        <taxon>Metazoa</taxon>
        <taxon>Spiralia</taxon>
        <taxon>Lophotrochozoa</taxon>
        <taxon>Platyhelminthes</taxon>
        <taxon>Cestoda</taxon>
        <taxon>Eucestoda</taxon>
        <taxon>Cyclophyllidea</taxon>
        <taxon>Mesocestoididae</taxon>
        <taxon>Mesocestoides</taxon>
    </lineage>
</organism>
<reference evidence="2 3" key="1">
    <citation type="submission" date="2018-10" db="EMBL/GenBank/DDBJ databases">
        <authorList>
            <consortium name="Pathogen Informatics"/>
        </authorList>
    </citation>
    <scope>NUCLEOTIDE SEQUENCE [LARGE SCALE GENOMIC DNA]</scope>
</reference>
<name>A0A0R3UCA2_MESCO</name>
<feature type="region of interest" description="Disordered" evidence="1">
    <location>
        <begin position="1"/>
        <end position="58"/>
    </location>
</feature>
<feature type="compositionally biased region" description="Basic residues" evidence="1">
    <location>
        <begin position="40"/>
        <end position="49"/>
    </location>
</feature>
<feature type="compositionally biased region" description="Polar residues" evidence="1">
    <location>
        <begin position="80"/>
        <end position="90"/>
    </location>
</feature>